<dbReference type="InterPro" id="IPR052535">
    <property type="entry name" value="Bacilysin_H2HPP_isomerase"/>
</dbReference>
<dbReference type="Proteomes" id="UP000326865">
    <property type="component" value="Unassembled WGS sequence"/>
</dbReference>
<evidence type="ECO:0000256" key="1">
    <source>
        <dbReference type="SAM" id="MobiDB-lite"/>
    </source>
</evidence>
<dbReference type="InterPro" id="IPR013096">
    <property type="entry name" value="Cupin_2"/>
</dbReference>
<protein>
    <submittedName>
        <fullName evidence="3">Cupin domain-containing protein</fullName>
    </submittedName>
</protein>
<evidence type="ECO:0000313" key="3">
    <source>
        <dbReference type="EMBL" id="KAB7515746.1"/>
    </source>
</evidence>
<evidence type="ECO:0000259" key="2">
    <source>
        <dbReference type="Pfam" id="PF07883"/>
    </source>
</evidence>
<sequence>MDTDDIGAETEAVDDVFLAQMASGEKTSVQHFRIEAGATVPKHDHHHEQAGFIYQGEGTFILEDGEEITLGPGDSYVLEGHEVHGVENRGDEPFLGVDIFSPPRTNPDWGDE</sequence>
<keyword evidence="4" id="KW-1185">Reference proteome</keyword>
<dbReference type="InterPro" id="IPR014710">
    <property type="entry name" value="RmlC-like_jellyroll"/>
</dbReference>
<accession>A0A5N5UAV6</accession>
<dbReference type="PANTHER" id="PTHR40112:SF1">
    <property type="entry name" value="H2HPP ISOMERASE"/>
    <property type="match status" value="1"/>
</dbReference>
<name>A0A5N5UAV6_9EURY</name>
<reference evidence="3 4" key="1">
    <citation type="submission" date="2019-10" db="EMBL/GenBank/DDBJ databases">
        <title>Unraveling microbial dark matter from salterns through culturing: the case of the genus Halosegnis.</title>
        <authorList>
            <person name="Duran-Viseras A."/>
            <person name="Andrei A.-S."/>
            <person name="Vera-Gargallo B."/>
            <person name="Ghai R."/>
            <person name="Sanchez-Porro C."/>
            <person name="Ventosa A."/>
        </authorList>
    </citation>
    <scope>NUCLEOTIDE SEQUENCE [LARGE SCALE GENOMIC DNA]</scope>
    <source>
        <strain evidence="3 4">F18-79</strain>
    </source>
</reference>
<evidence type="ECO:0000313" key="4">
    <source>
        <dbReference type="Proteomes" id="UP000326865"/>
    </source>
</evidence>
<gene>
    <name evidence="3" type="ORF">DM867_00960</name>
</gene>
<feature type="region of interest" description="Disordered" evidence="1">
    <location>
        <begin position="88"/>
        <end position="112"/>
    </location>
</feature>
<proteinExistence type="predicted"/>
<dbReference type="RefSeq" id="WP_152133572.1">
    <property type="nucleotide sequence ID" value="NZ_QKKZ01000001.1"/>
</dbReference>
<dbReference type="SUPFAM" id="SSF51182">
    <property type="entry name" value="RmlC-like cupins"/>
    <property type="match status" value="1"/>
</dbReference>
<feature type="domain" description="Cupin type-2" evidence="2">
    <location>
        <begin position="31"/>
        <end position="99"/>
    </location>
</feature>
<dbReference type="Gene3D" id="2.60.120.10">
    <property type="entry name" value="Jelly Rolls"/>
    <property type="match status" value="1"/>
</dbReference>
<organism evidence="3 4">
    <name type="scientific">Halosegnis rubeus</name>
    <dbReference type="NCBI Taxonomy" id="2212850"/>
    <lineage>
        <taxon>Archaea</taxon>
        <taxon>Methanobacteriati</taxon>
        <taxon>Methanobacteriota</taxon>
        <taxon>Stenosarchaea group</taxon>
        <taxon>Halobacteria</taxon>
        <taxon>Halobacteriales</taxon>
        <taxon>Natronomonadaceae</taxon>
        <taxon>Halosegnis</taxon>
    </lineage>
</organism>
<dbReference type="AlphaFoldDB" id="A0A5N5UAV6"/>
<dbReference type="InterPro" id="IPR011051">
    <property type="entry name" value="RmlC_Cupin_sf"/>
</dbReference>
<dbReference type="EMBL" id="QKKZ01000001">
    <property type="protein sequence ID" value="KAB7515746.1"/>
    <property type="molecule type" value="Genomic_DNA"/>
</dbReference>
<comment type="caution">
    <text evidence="3">The sequence shown here is derived from an EMBL/GenBank/DDBJ whole genome shotgun (WGS) entry which is preliminary data.</text>
</comment>
<dbReference type="Pfam" id="PF07883">
    <property type="entry name" value="Cupin_2"/>
    <property type="match status" value="1"/>
</dbReference>
<dbReference type="PANTHER" id="PTHR40112">
    <property type="entry name" value="H2HPP ISOMERASE"/>
    <property type="match status" value="1"/>
</dbReference>